<dbReference type="AlphaFoldDB" id="A0A0W0VXN3"/>
<proteinExistence type="predicted"/>
<dbReference type="PATRIC" id="fig|466.6.peg.2522"/>
<comment type="caution">
    <text evidence="1">The sequence shown here is derived from an EMBL/GenBank/DDBJ whole genome shotgun (WGS) entry which is preliminary data.</text>
</comment>
<dbReference type="Proteomes" id="UP000054908">
    <property type="component" value="Unassembled WGS sequence"/>
</dbReference>
<sequence>MRARTENTASKSKDQDQKRYPGLFAATLGVIKAALTSNVDQSYEYQFPQRKILHEKAPPRVQAVNQHLDKEGVDLHPNHVPHFERGTQIEDHPGEGYQHNLEKQAKTIKNEKKIANSFREELQEEAKKGDQADPRKMTYAKAGYLAHTLLGTTKAAMNPYVIHEDGLGIGTVHDYLDFHQEMKNGLKF</sequence>
<dbReference type="OrthoDB" id="5637939at2"/>
<dbReference type="EMBL" id="LNYL01000048">
    <property type="protein sequence ID" value="KTD24840.1"/>
    <property type="molecule type" value="Genomic_DNA"/>
</dbReference>
<dbReference type="RefSeq" id="WP_058453085.1">
    <property type="nucleotide sequence ID" value="NZ_CAAAIB010000016.1"/>
</dbReference>
<dbReference type="STRING" id="466.Lmac_2377"/>
<keyword evidence="2" id="KW-1185">Reference proteome</keyword>
<protein>
    <submittedName>
        <fullName evidence="1">Uncharacterized protein</fullName>
    </submittedName>
</protein>
<name>A0A0W0VXN3_9GAMM</name>
<accession>A0A0W0VXN3</accession>
<organism evidence="1 2">
    <name type="scientific">Legionella maceachernii</name>
    <dbReference type="NCBI Taxonomy" id="466"/>
    <lineage>
        <taxon>Bacteria</taxon>
        <taxon>Pseudomonadati</taxon>
        <taxon>Pseudomonadota</taxon>
        <taxon>Gammaproteobacteria</taxon>
        <taxon>Legionellales</taxon>
        <taxon>Legionellaceae</taxon>
        <taxon>Legionella</taxon>
    </lineage>
</organism>
<evidence type="ECO:0000313" key="1">
    <source>
        <dbReference type="EMBL" id="KTD24840.1"/>
    </source>
</evidence>
<evidence type="ECO:0000313" key="2">
    <source>
        <dbReference type="Proteomes" id="UP000054908"/>
    </source>
</evidence>
<reference evidence="1 2" key="1">
    <citation type="submission" date="2015-11" db="EMBL/GenBank/DDBJ databases">
        <title>Genomic analysis of 38 Legionella species identifies large and diverse effector repertoires.</title>
        <authorList>
            <person name="Burstein D."/>
            <person name="Amaro F."/>
            <person name="Zusman T."/>
            <person name="Lifshitz Z."/>
            <person name="Cohen O."/>
            <person name="Gilbert J.A."/>
            <person name="Pupko T."/>
            <person name="Shuman H.A."/>
            <person name="Segal G."/>
        </authorList>
    </citation>
    <scope>NUCLEOTIDE SEQUENCE [LARGE SCALE GENOMIC DNA]</scope>
    <source>
        <strain evidence="1 2">PX-1-G2-E2</strain>
    </source>
</reference>
<gene>
    <name evidence="1" type="ORF">Lmac_2377</name>
</gene>